<evidence type="ECO:0000313" key="1">
    <source>
        <dbReference type="EMBL" id="MPM32799.1"/>
    </source>
</evidence>
<comment type="caution">
    <text evidence="1">The sequence shown here is derived from an EMBL/GenBank/DDBJ whole genome shotgun (WGS) entry which is preliminary data.</text>
</comment>
<proteinExistence type="predicted"/>
<accession>A0A644YWX2</accession>
<organism evidence="1">
    <name type="scientific">bioreactor metagenome</name>
    <dbReference type="NCBI Taxonomy" id="1076179"/>
    <lineage>
        <taxon>unclassified sequences</taxon>
        <taxon>metagenomes</taxon>
        <taxon>ecological metagenomes</taxon>
    </lineage>
</organism>
<name>A0A644YWX2_9ZZZZ</name>
<dbReference type="EMBL" id="VSSQ01006467">
    <property type="protein sequence ID" value="MPM32799.1"/>
    <property type="molecule type" value="Genomic_DNA"/>
</dbReference>
<sequence>MDQTVSNLRGDVASLSQEKELHKETIATQDQLINTAFYIAGSKDELINAKVLSKGGLFRSARISYEAEQSAFVKIDIRKVNEINLNAAKAKILSIHPTGTYTMETDANGMQVLKISSPQSFWEQTKYLVIQVM</sequence>
<protein>
    <submittedName>
        <fullName evidence="1">Uncharacterized protein</fullName>
    </submittedName>
</protein>
<dbReference type="AlphaFoldDB" id="A0A644YWX2"/>
<reference evidence="1" key="1">
    <citation type="submission" date="2019-08" db="EMBL/GenBank/DDBJ databases">
        <authorList>
            <person name="Kucharzyk K."/>
            <person name="Murdoch R.W."/>
            <person name="Higgins S."/>
            <person name="Loffler F."/>
        </authorList>
    </citation>
    <scope>NUCLEOTIDE SEQUENCE</scope>
</reference>
<gene>
    <name evidence="1" type="ORF">SDC9_79365</name>
</gene>